<keyword evidence="5" id="KW-1185">Reference proteome</keyword>
<sequence>MVTKTPSSFKNLKLQRMPSPHLKVDQTATHSKNEGSVSTMMTRKKPAAVDSVAIPPTPVLSLLAASAATSDAASSSLKKRFKRREIEAIQCEVRKMCSYTKILSTKKNLDHVNKILKAKRLQRQSKTGNNFVKKRRGRPRKQPTQFDEDSRDQMPVLEKCIDLPSKRGQKPSLSPLVLEPAASQDTIMATIEAQSPPQRHLAMARSWTGQRAENPRRRRELVVPMATGPPTSKMCP</sequence>
<comment type="subcellular location">
    <subcellularLocation>
        <location evidence="1">Nucleus</location>
    </subcellularLocation>
</comment>
<dbReference type="GO" id="GO:0005654">
    <property type="term" value="C:nucleoplasm"/>
    <property type="evidence" value="ECO:0007669"/>
    <property type="project" value="TreeGrafter"/>
</dbReference>
<feature type="region of interest" description="Disordered" evidence="3">
    <location>
        <begin position="1"/>
        <end position="39"/>
    </location>
</feature>
<feature type="compositionally biased region" description="Polar residues" evidence="3">
    <location>
        <begin position="1"/>
        <end position="10"/>
    </location>
</feature>
<feature type="compositionally biased region" description="Polar residues" evidence="3">
    <location>
        <begin position="26"/>
        <end position="39"/>
    </location>
</feature>
<protein>
    <submittedName>
        <fullName evidence="4">SET-binding protein</fullName>
    </submittedName>
</protein>
<evidence type="ECO:0000256" key="1">
    <source>
        <dbReference type="ARBA" id="ARBA00004123"/>
    </source>
</evidence>
<proteinExistence type="predicted"/>
<dbReference type="GO" id="GO:0042800">
    <property type="term" value="F:histone H3K4 methyltransferase activity"/>
    <property type="evidence" value="ECO:0007669"/>
    <property type="project" value="TreeGrafter"/>
</dbReference>
<feature type="compositionally biased region" description="Basic residues" evidence="3">
    <location>
        <begin position="132"/>
        <end position="141"/>
    </location>
</feature>
<dbReference type="GO" id="GO:0006355">
    <property type="term" value="P:regulation of DNA-templated transcription"/>
    <property type="evidence" value="ECO:0007669"/>
    <property type="project" value="TreeGrafter"/>
</dbReference>
<dbReference type="Proteomes" id="UP000052978">
    <property type="component" value="Unassembled WGS sequence"/>
</dbReference>
<dbReference type="EMBL" id="KE162215">
    <property type="protein sequence ID" value="EPQ07474.1"/>
    <property type="molecule type" value="Genomic_DNA"/>
</dbReference>
<feature type="region of interest" description="Disordered" evidence="3">
    <location>
        <begin position="121"/>
        <end position="155"/>
    </location>
</feature>
<accession>S7MSU5</accession>
<keyword evidence="2" id="KW-0539">Nucleus</keyword>
<dbReference type="AlphaFoldDB" id="S7MSU5"/>
<feature type="region of interest" description="Disordered" evidence="3">
    <location>
        <begin position="195"/>
        <end position="236"/>
    </location>
</feature>
<evidence type="ECO:0000256" key="2">
    <source>
        <dbReference type="ARBA" id="ARBA00023242"/>
    </source>
</evidence>
<evidence type="ECO:0000256" key="3">
    <source>
        <dbReference type="SAM" id="MobiDB-lite"/>
    </source>
</evidence>
<evidence type="ECO:0000313" key="4">
    <source>
        <dbReference type="EMBL" id="EPQ07474.1"/>
    </source>
</evidence>
<organism evidence="4 5">
    <name type="scientific">Myotis brandtii</name>
    <name type="common">Brandt's bat</name>
    <dbReference type="NCBI Taxonomy" id="109478"/>
    <lineage>
        <taxon>Eukaryota</taxon>
        <taxon>Metazoa</taxon>
        <taxon>Chordata</taxon>
        <taxon>Craniata</taxon>
        <taxon>Vertebrata</taxon>
        <taxon>Euteleostomi</taxon>
        <taxon>Mammalia</taxon>
        <taxon>Eutheria</taxon>
        <taxon>Laurasiatheria</taxon>
        <taxon>Chiroptera</taxon>
        <taxon>Yangochiroptera</taxon>
        <taxon>Vespertilionidae</taxon>
        <taxon>Myotis</taxon>
    </lineage>
</organism>
<evidence type="ECO:0000313" key="5">
    <source>
        <dbReference type="Proteomes" id="UP000052978"/>
    </source>
</evidence>
<name>S7MSU5_MYOBR</name>
<reference evidence="4 5" key="1">
    <citation type="journal article" date="2013" name="Nat. Commun.">
        <title>Genome analysis reveals insights into physiology and longevity of the Brandt's bat Myotis brandtii.</title>
        <authorList>
            <person name="Seim I."/>
            <person name="Fang X."/>
            <person name="Xiong Z."/>
            <person name="Lobanov A.V."/>
            <person name="Huang Z."/>
            <person name="Ma S."/>
            <person name="Feng Y."/>
            <person name="Turanov A.A."/>
            <person name="Zhu Y."/>
            <person name="Lenz T.L."/>
            <person name="Gerashchenko M.V."/>
            <person name="Fan D."/>
            <person name="Hee Yim S."/>
            <person name="Yao X."/>
            <person name="Jordan D."/>
            <person name="Xiong Y."/>
            <person name="Ma Y."/>
            <person name="Lyapunov A.N."/>
            <person name="Chen G."/>
            <person name="Kulakova O.I."/>
            <person name="Sun Y."/>
            <person name="Lee S.G."/>
            <person name="Bronson R.T."/>
            <person name="Moskalev A.A."/>
            <person name="Sunyaev S.R."/>
            <person name="Zhang G."/>
            <person name="Krogh A."/>
            <person name="Wang J."/>
            <person name="Gladyshev V.N."/>
        </authorList>
    </citation>
    <scope>NUCLEOTIDE SEQUENCE [LARGE SCALE GENOMIC DNA]</scope>
</reference>
<dbReference type="PANTHER" id="PTHR46147:SF2">
    <property type="entry name" value="SET-BINDING PROTEIN"/>
    <property type="match status" value="1"/>
</dbReference>
<gene>
    <name evidence="4" type="ORF">D623_10020658</name>
</gene>
<dbReference type="PANTHER" id="PTHR46147">
    <property type="entry name" value="HISTONE-LYSINE N-METHYLTRANSFERASE ASH1"/>
    <property type="match status" value="1"/>
</dbReference>